<protein>
    <submittedName>
        <fullName evidence="1">Uncharacterized protein</fullName>
    </submittedName>
</protein>
<evidence type="ECO:0000313" key="2">
    <source>
        <dbReference type="Proteomes" id="UP000305673"/>
    </source>
</evidence>
<organism evidence="1 2">
    <name type="scientific">Rhizobium indicum</name>
    <dbReference type="NCBI Taxonomy" id="2583231"/>
    <lineage>
        <taxon>Bacteria</taxon>
        <taxon>Pseudomonadati</taxon>
        <taxon>Pseudomonadota</taxon>
        <taxon>Alphaproteobacteria</taxon>
        <taxon>Hyphomicrobiales</taxon>
        <taxon>Rhizobiaceae</taxon>
        <taxon>Rhizobium/Agrobacterium group</taxon>
        <taxon>Rhizobium</taxon>
    </lineage>
</organism>
<evidence type="ECO:0000313" key="1">
    <source>
        <dbReference type="EMBL" id="QKK15623.1"/>
    </source>
</evidence>
<sequence length="100" mass="10520">MSTLKRFDNLNNLEHKANKRGAHMSTKFIVVSFGMIAAAVAPQRTIPASTDTGALRIAAAIAPRWAGVAAYAVEVNDDTGLAAAPRLLKSFGKTAELNPA</sequence>
<dbReference type="EMBL" id="CP054021">
    <property type="protein sequence ID" value="QKK15623.1"/>
    <property type="molecule type" value="Genomic_DNA"/>
</dbReference>
<accession>A0ABX6P9A1</accession>
<dbReference type="Proteomes" id="UP000305673">
    <property type="component" value="Chromosome"/>
</dbReference>
<gene>
    <name evidence="1" type="ORF">FFM53_004125</name>
</gene>
<dbReference type="RefSeq" id="WP_138387529.1">
    <property type="nucleotide sequence ID" value="NZ_CP054021.1"/>
</dbReference>
<reference evidence="1 2" key="1">
    <citation type="submission" date="2020-05" db="EMBL/GenBank/DDBJ databases">
        <title>Genome sequences of pea root nodulating Rhizobium spp.</title>
        <authorList>
            <person name="Rahi P."/>
        </authorList>
    </citation>
    <scope>NUCLEOTIDE SEQUENCE [LARGE SCALE GENOMIC DNA]</scope>
    <source>
        <strain evidence="2">JKLM 12A2</strain>
    </source>
</reference>
<name>A0ABX6P9A1_9HYPH</name>
<keyword evidence="2" id="KW-1185">Reference proteome</keyword>
<proteinExistence type="predicted"/>